<organism evidence="3 4">
    <name type="scientific">Anaerosalibacter bizertensis</name>
    <dbReference type="NCBI Taxonomy" id="932217"/>
    <lineage>
        <taxon>Bacteria</taxon>
        <taxon>Bacillati</taxon>
        <taxon>Bacillota</taxon>
        <taxon>Tissierellia</taxon>
        <taxon>Tissierellales</taxon>
        <taxon>Sporanaerobacteraceae</taxon>
        <taxon>Anaerosalibacter</taxon>
    </lineage>
</organism>
<protein>
    <submittedName>
        <fullName evidence="3">Stage III sporulation protein AF</fullName>
    </submittedName>
</protein>
<gene>
    <name evidence="3" type="primary">spoIIIAF</name>
    <name evidence="3" type="ORF">FYJ27_03870</name>
    <name evidence="2" type="ORF">L0P62_02105</name>
</gene>
<accession>A0A844FFX1</accession>
<reference evidence="3 4" key="1">
    <citation type="submission" date="2019-08" db="EMBL/GenBank/DDBJ databases">
        <title>In-depth cultivation of the pig gut microbiome towards novel bacterial diversity and tailored functional studies.</title>
        <authorList>
            <person name="Wylensek D."/>
            <person name="Hitch T.C.A."/>
            <person name="Clavel T."/>
        </authorList>
    </citation>
    <scope>NUCLEOTIDE SEQUENCE [LARGE SCALE GENOMIC DNA]</scope>
    <source>
        <strain evidence="3 4">Med78-601-WT-4W-RMD-3</strain>
    </source>
</reference>
<dbReference type="EMBL" id="VULR01000004">
    <property type="protein sequence ID" value="MSS42871.1"/>
    <property type="molecule type" value="Genomic_DNA"/>
</dbReference>
<evidence type="ECO:0000313" key="3">
    <source>
        <dbReference type="EMBL" id="MSS42871.1"/>
    </source>
</evidence>
<reference evidence="2" key="2">
    <citation type="submission" date="2022-01" db="EMBL/GenBank/DDBJ databases">
        <title>Collection of gut derived symbiotic bacterial strains cultured from healthy donors.</title>
        <authorList>
            <person name="Lin H."/>
            <person name="Kohout C."/>
            <person name="Waligurski E."/>
            <person name="Pamer E.G."/>
        </authorList>
    </citation>
    <scope>NUCLEOTIDE SEQUENCE</scope>
    <source>
        <strain evidence="2">MSK.14.39</strain>
    </source>
</reference>
<evidence type="ECO:0000313" key="4">
    <source>
        <dbReference type="Proteomes" id="UP000462760"/>
    </source>
</evidence>
<dbReference type="InterPro" id="IPR014245">
    <property type="entry name" value="Spore_III_AF"/>
</dbReference>
<dbReference type="OrthoDB" id="1707801at2"/>
<comment type="caution">
    <text evidence="3">The sequence shown here is derived from an EMBL/GenBank/DDBJ whole genome shotgun (WGS) entry which is preliminary data.</text>
</comment>
<keyword evidence="1" id="KW-0472">Membrane</keyword>
<dbReference type="EMBL" id="JAKNID010000004">
    <property type="protein sequence ID" value="MCG4564230.1"/>
    <property type="molecule type" value="Genomic_DNA"/>
</dbReference>
<evidence type="ECO:0000256" key="1">
    <source>
        <dbReference type="SAM" id="Phobius"/>
    </source>
</evidence>
<dbReference type="Pfam" id="PF09581">
    <property type="entry name" value="Spore_III_AF"/>
    <property type="match status" value="1"/>
</dbReference>
<dbReference type="Proteomes" id="UP000462760">
    <property type="component" value="Unassembled WGS sequence"/>
</dbReference>
<dbReference type="AlphaFoldDB" id="A0A844FFX1"/>
<dbReference type="Proteomes" id="UP001108123">
    <property type="component" value="Unassembled WGS sequence"/>
</dbReference>
<sequence length="196" mass="23104">MVIFISFLEIVLPNSNMKRFIDMIVGFLIIVVIITPFIKIISKDIDIEKNFLLNSNKLNTEIKNNYSEEKEEVLALQEKQIIESYKKGIERKIGNLIKEKTNYEVKNIDMEINKDLEDKNYGEIKELNIVLREKIDKNSENEKSIKIENIEEVWIKKNKENKSNEKFEESDKIKKIISKEYGLSEEKISASLSRER</sequence>
<feature type="transmembrane region" description="Helical" evidence="1">
    <location>
        <begin position="20"/>
        <end position="41"/>
    </location>
</feature>
<keyword evidence="5" id="KW-1185">Reference proteome</keyword>
<keyword evidence="1" id="KW-0812">Transmembrane</keyword>
<keyword evidence="1" id="KW-1133">Transmembrane helix</keyword>
<proteinExistence type="predicted"/>
<name>A0A844FFX1_9FIRM</name>
<evidence type="ECO:0000313" key="5">
    <source>
        <dbReference type="Proteomes" id="UP001108123"/>
    </source>
</evidence>
<dbReference type="NCBIfam" id="TIGR02896">
    <property type="entry name" value="spore_III_AF"/>
    <property type="match status" value="1"/>
</dbReference>
<evidence type="ECO:0000313" key="2">
    <source>
        <dbReference type="EMBL" id="MCG4564230.1"/>
    </source>
</evidence>